<dbReference type="EMBL" id="JAMKPW020000013">
    <property type="protein sequence ID" value="KAK8211604.1"/>
    <property type="molecule type" value="Genomic_DNA"/>
</dbReference>
<organism evidence="1 2">
    <name type="scientific">Zalaria obscura</name>
    <dbReference type="NCBI Taxonomy" id="2024903"/>
    <lineage>
        <taxon>Eukaryota</taxon>
        <taxon>Fungi</taxon>
        <taxon>Dikarya</taxon>
        <taxon>Ascomycota</taxon>
        <taxon>Pezizomycotina</taxon>
        <taxon>Dothideomycetes</taxon>
        <taxon>Dothideomycetidae</taxon>
        <taxon>Dothideales</taxon>
        <taxon>Zalariaceae</taxon>
        <taxon>Zalaria</taxon>
    </lineage>
</organism>
<protein>
    <submittedName>
        <fullName evidence="1">Uncharacterized protein</fullName>
    </submittedName>
</protein>
<dbReference type="Proteomes" id="UP001320706">
    <property type="component" value="Unassembled WGS sequence"/>
</dbReference>
<sequence length="689" mass="77064">MLIAVSGILATKKYLIIQQRILLDRPGVEYGIGPSQPQTVGAGTNDLPSPLGCNELSPDAEPYLGELLKRVQNLEQYLVSSAIHGRSETGQNLLARQSGLQEPQVILNKTRTLRSSHWLGAADEVRPTSCPTRNVPLKICKFAPIVACYAETTGNSVGEASFQSAETKALINRIGVLLQKCKDTSRRIKVGRPHDHFSSPELSLTNLSREVADKMVAAYFQSFESTHRILHMPSFMKEYWVFWDHPDSVATDVRFKILLVIAIGSSLHENTDTGLRDMIYQWVHAAQTWLSGPLKKDRLEISGLQVYCLTIIARQVFCIGGDLVWMSMGSLVHRAMQMGLHRDPKHIPAMPVLRAELRRRLWATILEMVVQSSLDAAMPPRISFDEFDTEPPSNVDDNEFNESTTVLHPHPRGTFTETSLQLILLDSLPTRLRILQLLNGLHSELSYETVLALSSEISDANRTCSNFVKDNELYGVTAFSRNLLDYLVRRFLIPLHSSFAIKARKNPLFHYSLKVCLDTAMAIISPEPDDGFSRLMAIGGGMFREGIRYAITAISMELLAEVDAQLSERTLHRNHQYRDFLKQAVRDMITLSIERIRQGETNVKSHMFLSMVLVLAEAKEMGFAYEQKIAQAAVDSLEFCHGLLRDQLGTANLPTPTNTGLTPASLDGAQEVFGFDFDIDFFLSDTGFS</sequence>
<keyword evidence="2" id="KW-1185">Reference proteome</keyword>
<evidence type="ECO:0000313" key="1">
    <source>
        <dbReference type="EMBL" id="KAK8211604.1"/>
    </source>
</evidence>
<accession>A0ACC3SFH1</accession>
<name>A0ACC3SFH1_9PEZI</name>
<comment type="caution">
    <text evidence="1">The sequence shown here is derived from an EMBL/GenBank/DDBJ whole genome shotgun (WGS) entry which is preliminary data.</text>
</comment>
<gene>
    <name evidence="1" type="ORF">M8818_003259</name>
</gene>
<evidence type="ECO:0000313" key="2">
    <source>
        <dbReference type="Proteomes" id="UP001320706"/>
    </source>
</evidence>
<reference evidence="1" key="1">
    <citation type="submission" date="2024-02" db="EMBL/GenBank/DDBJ databases">
        <title>Metagenome Assembled Genome of Zalaria obscura JY119.</title>
        <authorList>
            <person name="Vighnesh L."/>
            <person name="Jagadeeshwari U."/>
            <person name="Venkata Ramana C."/>
            <person name="Sasikala C."/>
        </authorList>
    </citation>
    <scope>NUCLEOTIDE SEQUENCE</scope>
    <source>
        <strain evidence="1">JY119</strain>
    </source>
</reference>
<proteinExistence type="predicted"/>